<dbReference type="AlphaFoldDB" id="A0A4Z2IAT2"/>
<keyword evidence="2" id="KW-1185">Reference proteome</keyword>
<organism evidence="1 2">
    <name type="scientific">Liparis tanakae</name>
    <name type="common">Tanaka's snailfish</name>
    <dbReference type="NCBI Taxonomy" id="230148"/>
    <lineage>
        <taxon>Eukaryota</taxon>
        <taxon>Metazoa</taxon>
        <taxon>Chordata</taxon>
        <taxon>Craniata</taxon>
        <taxon>Vertebrata</taxon>
        <taxon>Euteleostomi</taxon>
        <taxon>Actinopterygii</taxon>
        <taxon>Neopterygii</taxon>
        <taxon>Teleostei</taxon>
        <taxon>Neoteleostei</taxon>
        <taxon>Acanthomorphata</taxon>
        <taxon>Eupercaria</taxon>
        <taxon>Perciformes</taxon>
        <taxon>Cottioidei</taxon>
        <taxon>Cottales</taxon>
        <taxon>Liparidae</taxon>
        <taxon>Liparis</taxon>
    </lineage>
</organism>
<dbReference type="EMBL" id="SRLO01000113">
    <property type="protein sequence ID" value="TNN74515.1"/>
    <property type="molecule type" value="Genomic_DNA"/>
</dbReference>
<gene>
    <name evidence="1" type="ORF">EYF80_015295</name>
</gene>
<accession>A0A4Z2IAT2</accession>
<evidence type="ECO:0000313" key="1">
    <source>
        <dbReference type="EMBL" id="TNN74515.1"/>
    </source>
</evidence>
<proteinExistence type="predicted"/>
<comment type="caution">
    <text evidence="1">The sequence shown here is derived from an EMBL/GenBank/DDBJ whole genome shotgun (WGS) entry which is preliminary data.</text>
</comment>
<protein>
    <submittedName>
        <fullName evidence="1">Uncharacterized protein</fullName>
    </submittedName>
</protein>
<reference evidence="1 2" key="1">
    <citation type="submission" date="2019-03" db="EMBL/GenBank/DDBJ databases">
        <title>First draft genome of Liparis tanakae, snailfish: a comprehensive survey of snailfish specific genes.</title>
        <authorList>
            <person name="Kim W."/>
            <person name="Song I."/>
            <person name="Jeong J.-H."/>
            <person name="Kim D."/>
            <person name="Kim S."/>
            <person name="Ryu S."/>
            <person name="Song J.Y."/>
            <person name="Lee S.K."/>
        </authorList>
    </citation>
    <scope>NUCLEOTIDE SEQUENCE [LARGE SCALE GENOMIC DNA]</scope>
    <source>
        <tissue evidence="1">Muscle</tissue>
    </source>
</reference>
<evidence type="ECO:0000313" key="2">
    <source>
        <dbReference type="Proteomes" id="UP000314294"/>
    </source>
</evidence>
<name>A0A4Z2IAT2_9TELE</name>
<dbReference type="Proteomes" id="UP000314294">
    <property type="component" value="Unassembled WGS sequence"/>
</dbReference>
<sequence length="72" mass="7667">MNHIAPATRAKIRTATSTAAGTTPWCKPEMHNMKPSRSPHCDKCHTPSTTLVVTQASAVSCLESGALFGQLM</sequence>